<protein>
    <submittedName>
        <fullName evidence="2">Uncharacterized protein</fullName>
    </submittedName>
</protein>
<dbReference type="Proteomes" id="UP000756346">
    <property type="component" value="Unassembled WGS sequence"/>
</dbReference>
<reference evidence="2" key="1">
    <citation type="journal article" date="2021" name="Nat. Commun.">
        <title>Genetic determinants of endophytism in the Arabidopsis root mycobiome.</title>
        <authorList>
            <person name="Mesny F."/>
            <person name="Miyauchi S."/>
            <person name="Thiergart T."/>
            <person name="Pickel B."/>
            <person name="Atanasova L."/>
            <person name="Karlsson M."/>
            <person name="Huettel B."/>
            <person name="Barry K.W."/>
            <person name="Haridas S."/>
            <person name="Chen C."/>
            <person name="Bauer D."/>
            <person name="Andreopoulos W."/>
            <person name="Pangilinan J."/>
            <person name="LaButti K."/>
            <person name="Riley R."/>
            <person name="Lipzen A."/>
            <person name="Clum A."/>
            <person name="Drula E."/>
            <person name="Henrissat B."/>
            <person name="Kohler A."/>
            <person name="Grigoriev I.V."/>
            <person name="Martin F.M."/>
            <person name="Hacquard S."/>
        </authorList>
    </citation>
    <scope>NUCLEOTIDE SEQUENCE</scope>
    <source>
        <strain evidence="2">MPI-CAGE-CH-0230</strain>
    </source>
</reference>
<sequence>MPAPVAGDGPRSYGEVLAAKEKQSKAKLSAWEELMPFCRRDAASLPQPGAQLVECRGGKESDSGADAVRAARLFGLRMAAMTSKSGKPAREGCYQKRRRGQVDGLRAGAEGGTGNKKWYSCRQGGRRRKRCGTSDAVPASAGGS</sequence>
<dbReference type="AlphaFoldDB" id="A0A9P9BT35"/>
<feature type="region of interest" description="Disordered" evidence="1">
    <location>
        <begin position="85"/>
        <end position="144"/>
    </location>
</feature>
<dbReference type="EMBL" id="JAGTJQ010000003">
    <property type="protein sequence ID" value="KAH7035219.1"/>
    <property type="molecule type" value="Genomic_DNA"/>
</dbReference>
<comment type="caution">
    <text evidence="2">The sequence shown here is derived from an EMBL/GenBank/DDBJ whole genome shotgun (WGS) entry which is preliminary data.</text>
</comment>
<name>A0A9P9BT35_9PEZI</name>
<accession>A0A9P9BT35</accession>
<dbReference type="GeneID" id="70182759"/>
<evidence type="ECO:0000313" key="3">
    <source>
        <dbReference type="Proteomes" id="UP000756346"/>
    </source>
</evidence>
<keyword evidence="3" id="KW-1185">Reference proteome</keyword>
<gene>
    <name evidence="2" type="ORF">B0I36DRAFT_317885</name>
</gene>
<dbReference type="RefSeq" id="XP_046015312.1">
    <property type="nucleotide sequence ID" value="XM_046153213.1"/>
</dbReference>
<evidence type="ECO:0000256" key="1">
    <source>
        <dbReference type="SAM" id="MobiDB-lite"/>
    </source>
</evidence>
<proteinExistence type="predicted"/>
<organism evidence="2 3">
    <name type="scientific">Microdochium trichocladiopsis</name>
    <dbReference type="NCBI Taxonomy" id="1682393"/>
    <lineage>
        <taxon>Eukaryota</taxon>
        <taxon>Fungi</taxon>
        <taxon>Dikarya</taxon>
        <taxon>Ascomycota</taxon>
        <taxon>Pezizomycotina</taxon>
        <taxon>Sordariomycetes</taxon>
        <taxon>Xylariomycetidae</taxon>
        <taxon>Xylariales</taxon>
        <taxon>Microdochiaceae</taxon>
        <taxon>Microdochium</taxon>
    </lineage>
</organism>
<evidence type="ECO:0000313" key="2">
    <source>
        <dbReference type="EMBL" id="KAH7035219.1"/>
    </source>
</evidence>